<name>A0A167BRI6_COLIC</name>
<accession>A0A167BRI6</accession>
<comment type="caution">
    <text evidence="2">The sequence shown here is derived from an EMBL/GenBank/DDBJ whole genome shotgun (WGS) entry which is preliminary data.</text>
</comment>
<proteinExistence type="predicted"/>
<evidence type="ECO:0000313" key="3">
    <source>
        <dbReference type="Proteomes" id="UP000076584"/>
    </source>
</evidence>
<feature type="region of interest" description="Disordered" evidence="1">
    <location>
        <begin position="115"/>
        <end position="146"/>
    </location>
</feature>
<protein>
    <submittedName>
        <fullName evidence="2">Uncharacterized protein</fullName>
    </submittedName>
</protein>
<reference evidence="2 3" key="1">
    <citation type="submission" date="2015-06" db="EMBL/GenBank/DDBJ databases">
        <title>Survival trade-offs in plant roots during colonization by closely related pathogenic and mutualistic fungi.</title>
        <authorList>
            <person name="Hacquard S."/>
            <person name="Kracher B."/>
            <person name="Hiruma K."/>
            <person name="Weinman A."/>
            <person name="Muench P."/>
            <person name="Garrido Oter R."/>
            <person name="Ver Loren van Themaat E."/>
            <person name="Dallerey J.-F."/>
            <person name="Damm U."/>
            <person name="Henrissat B."/>
            <person name="Lespinet O."/>
            <person name="Thon M."/>
            <person name="Kemen E."/>
            <person name="McHardy A.C."/>
            <person name="Schulze-Lefert P."/>
            <person name="O'Connell R.J."/>
        </authorList>
    </citation>
    <scope>NUCLEOTIDE SEQUENCE [LARGE SCALE GENOMIC DNA]</scope>
    <source>
        <strain evidence="2 3">MAFF 238704</strain>
    </source>
</reference>
<dbReference type="Proteomes" id="UP000076584">
    <property type="component" value="Unassembled WGS sequence"/>
</dbReference>
<sequence>MGNATSKMFGMNKLAQVLLETIDVEATSPEGIRVIMKQLLSQTSMKDIDNLMLESASVRAVFRKNNLKVLRNLIAPAAWEDAITCVDRRLHMGKAARKAFDRDYENGTVSQFPLDELSENHDSDDDKPANAFPGTSGKTRHPRSTDRGQWNLDDLCELVRVVDKLLDRKCSKTHPTFEEWEASWKFADPRRDVHAYRSVPGRDRADWTNRDPDGEEHYYEELCKDHGTEDAANFDYAFQRHTRFDPTGVRYEGMQMDQSTRARLQRAFFRLELIRRAYYQRPFFPKGAKFRSRTGTTREGEFGTAGETYVTRLARAEKMFKGWTVDDSREIVCAFKATLNEYAVPVSHMMEHFMIAVEDALESEGQRRIERVCEGMRKGLRANAAAVGMRWERDPLTDEDDLRMWDVEPDELFYDLRAQLLDEKEELDVFAASKMVPFGHFEFDGLRSTIFRSERGRMAPRNRREREDPSLRVPARETSPELAMSRFFHVLCSLPLRFLKDFMAMSASRKRRFLKSSYWALSRVKASHTPLFLSGEMSAWSSKPADDSGPRHWDLEKNTRLFPELSTHPAMGFRVRVDRKDGGWCWRWNDRGIPPVIWERIRSDVKYRSVKINSIFRMSPESWVAVWRSDREFERQLWTGPTAQRERWEGYGHPGCLDPNECYCRLGDNCALCLPLPEMKDLRNPELEDRYSELAESIDEYKKTHKAFLY</sequence>
<evidence type="ECO:0000256" key="1">
    <source>
        <dbReference type="SAM" id="MobiDB-lite"/>
    </source>
</evidence>
<dbReference type="AlphaFoldDB" id="A0A167BRI6"/>
<keyword evidence="3" id="KW-1185">Reference proteome</keyword>
<dbReference type="EMBL" id="LFIW01001612">
    <property type="protein sequence ID" value="KZL81644.1"/>
    <property type="molecule type" value="Genomic_DNA"/>
</dbReference>
<gene>
    <name evidence="2" type="ORF">CI238_05133</name>
</gene>
<evidence type="ECO:0000313" key="2">
    <source>
        <dbReference type="EMBL" id="KZL81644.1"/>
    </source>
</evidence>
<feature type="compositionally biased region" description="Basic and acidic residues" evidence="1">
    <location>
        <begin position="118"/>
        <end position="128"/>
    </location>
</feature>
<organism evidence="2 3">
    <name type="scientific">Colletotrichum incanum</name>
    <name type="common">Soybean anthracnose fungus</name>
    <dbReference type="NCBI Taxonomy" id="1573173"/>
    <lineage>
        <taxon>Eukaryota</taxon>
        <taxon>Fungi</taxon>
        <taxon>Dikarya</taxon>
        <taxon>Ascomycota</taxon>
        <taxon>Pezizomycotina</taxon>
        <taxon>Sordariomycetes</taxon>
        <taxon>Hypocreomycetidae</taxon>
        <taxon>Glomerellales</taxon>
        <taxon>Glomerellaceae</taxon>
        <taxon>Colletotrichum</taxon>
        <taxon>Colletotrichum spaethianum species complex</taxon>
    </lineage>
</organism>